<dbReference type="OrthoDB" id="408734at2759"/>
<evidence type="ECO:0000313" key="3">
    <source>
        <dbReference type="Proteomes" id="UP000186817"/>
    </source>
</evidence>
<protein>
    <submittedName>
        <fullName evidence="2">E3 ubiquitin-protein ligase HERC2</fullName>
    </submittedName>
</protein>
<dbReference type="PANTHER" id="PTHR45982">
    <property type="entry name" value="REGULATOR OF CHROMOSOME CONDENSATION"/>
    <property type="match status" value="1"/>
</dbReference>
<reference evidence="2 3" key="1">
    <citation type="submission" date="2016-02" db="EMBL/GenBank/DDBJ databases">
        <title>Genome analysis of coral dinoflagellate symbionts highlights evolutionary adaptations to a symbiotic lifestyle.</title>
        <authorList>
            <person name="Aranda M."/>
            <person name="Li Y."/>
            <person name="Liew Y.J."/>
            <person name="Baumgarten S."/>
            <person name="Simakov O."/>
            <person name="Wilson M."/>
            <person name="Piel J."/>
            <person name="Ashoor H."/>
            <person name="Bougouffa S."/>
            <person name="Bajic V.B."/>
            <person name="Ryu T."/>
            <person name="Ravasi T."/>
            <person name="Bayer T."/>
            <person name="Micklem G."/>
            <person name="Kim H."/>
            <person name="Bhak J."/>
            <person name="Lajeunesse T.C."/>
            <person name="Voolstra C.R."/>
        </authorList>
    </citation>
    <scope>NUCLEOTIDE SEQUENCE [LARGE SCALE GENOMIC DNA]</scope>
    <source>
        <strain evidence="2 3">CCMP2467</strain>
    </source>
</reference>
<dbReference type="SUPFAM" id="SSF50985">
    <property type="entry name" value="RCC1/BLIP-II"/>
    <property type="match status" value="3"/>
</dbReference>
<feature type="region of interest" description="Disordered" evidence="1">
    <location>
        <begin position="815"/>
        <end position="839"/>
    </location>
</feature>
<evidence type="ECO:0000313" key="2">
    <source>
        <dbReference type="EMBL" id="OLP90908.1"/>
    </source>
</evidence>
<sequence>MPQILRRRIEAEEEANKSDKKQRGIDSDFEAHSTGQSLTAQASEPETPSTEHARAVSPITISVASESGAEKECPDSSQQLLDMDSLRARKTLRGSIFHRGVEMEEMELVESAFSDIAAFEGLKTVQEWRGHQKVMGVLTVLQDQVPESRTTAVKADLNEEVGTLKLGAQTALGVGMGGWWTYLEAALDGSSTITAAEWWLADQLEDVQQIQVATVGLCGVSCAILEDRLKNVQQIQAFHDAFAAVLVTDQLKNVQMPSLTMDIPKGPCWMGDRPLPECQRMGYTEDIISVARSSQSLADEVYVQVLKQLRDNPSPRSELLVESLSLESPVQDGDVLTLHVSRQFPIQSSSRAFAAILGDGSVKAWGDADFGGDSSPVQDQLKNVQQIQATDAAFAAILGDGSVVTWGDDGSGGDGSALQDQLKNVQQIQIQATLGAFAAILGDGAVVTWGNARAGGDSSAVQDQLRSVQQIQATHEAFAAILGDGSVVTWGGADFGGDSSAVQDQLKNVQQIQASGHAFAAILPDGSVVTWGVQDSGGDSRTVQDKLRNVQQIQATACAFAAILDDGSVATWGDPAYGGDSSAVQDQLQNVQHIQASDFAFAAILDDGSVVTWGSASHGGDSSAVQGKLKNVQDIQASDFAFTAILDDGSVMTWGYLHGQSDLIAGSCTYRFMRQLGWKLLLRLCQQVRPSDALEEFVRSFAMHQVNSSNHEVLEEAAFPTAGIAIELGYKYEQLKDVQQIQASGGAFAAILGDGTVVSWGSAAECTATPSAFAAILDGKLSCRWQVLLIDYSVRKAAVPLLPVRFAESGSEPNAKRARFAKSEGSANGSEPSGPPTKRPVLPLLRRLISDLNRRILQSPQELLSFEELEDFAEEMARGLDRPTGNRSLGAFAVDLSAVGVPYINAAKVPGVAADAISYLVCAKSSCFPVEVLSASICFAGNMPITVAVGLLSGKTATVKADLDEEVGALKRRAQTALGVGRGLLVGPSGSILDERAPIKSARLQNGDSMTLHLRGIQVRSCRSSYFTMSGAAFAAILADGSVVSWGMANCGGDSDAVQDQLRNVQQIQATESAFAAILVDGSVVTWGHADLGGDSRAVQDQLKKVQEIQATDCAFAAILVDGSVVTWGSADGGGDSSAVQHQLRNVQKIQACDTAFAAILSDGSVVTWGDTFYGGNSSAVQDKLNNVQQIQATRGACAAILADGSVVSWGHADFGGYSCAVQDQLKNVQQIQASGSAFAAILVDGSVVTWGDADYGGDSSAVQNQLRNVQQIQASGSAFAAILGDGSVVAWGDADDGGVCSAVQDQLKNVQQIQASGAAFAAFLGDGSAVTWGNSTCGGDSSAVQDHLKNVQQIQATANAFAAVLGDGSVMTWGNSTCGGDSSAVQDQLKNVQQIQSNDYAFVAVLGDGSFVAWGHVGLGGDSSTAQNDLKHA</sequence>
<dbReference type="InterPro" id="IPR009091">
    <property type="entry name" value="RCC1/BLIP-II"/>
</dbReference>
<dbReference type="Proteomes" id="UP000186817">
    <property type="component" value="Unassembled WGS sequence"/>
</dbReference>
<feature type="compositionally biased region" description="Polar residues" evidence="1">
    <location>
        <begin position="33"/>
        <end position="48"/>
    </location>
</feature>
<proteinExistence type="predicted"/>
<dbReference type="PANTHER" id="PTHR45982:SF1">
    <property type="entry name" value="REGULATOR OF CHROMOSOME CONDENSATION"/>
    <property type="match status" value="1"/>
</dbReference>
<dbReference type="EMBL" id="LSRX01000688">
    <property type="protein sequence ID" value="OLP90908.1"/>
    <property type="molecule type" value="Genomic_DNA"/>
</dbReference>
<feature type="region of interest" description="Disordered" evidence="1">
    <location>
        <begin position="1"/>
        <end position="57"/>
    </location>
</feature>
<dbReference type="InterPro" id="IPR038185">
    <property type="entry name" value="MyTH4_dom_sf"/>
</dbReference>
<comment type="caution">
    <text evidence="2">The sequence shown here is derived from an EMBL/GenBank/DDBJ whole genome shotgun (WGS) entry which is preliminary data.</text>
</comment>
<dbReference type="Gene3D" id="1.25.40.530">
    <property type="entry name" value="MyTH4 domain"/>
    <property type="match status" value="1"/>
</dbReference>
<accession>A0A1Q9D6Y5</accession>
<keyword evidence="3" id="KW-1185">Reference proteome</keyword>
<organism evidence="2 3">
    <name type="scientific">Symbiodinium microadriaticum</name>
    <name type="common">Dinoflagellate</name>
    <name type="synonym">Zooxanthella microadriatica</name>
    <dbReference type="NCBI Taxonomy" id="2951"/>
    <lineage>
        <taxon>Eukaryota</taxon>
        <taxon>Sar</taxon>
        <taxon>Alveolata</taxon>
        <taxon>Dinophyceae</taxon>
        <taxon>Suessiales</taxon>
        <taxon>Symbiodiniaceae</taxon>
        <taxon>Symbiodinium</taxon>
    </lineage>
</organism>
<name>A0A1Q9D6Y5_SYMMI</name>
<feature type="compositionally biased region" description="Basic and acidic residues" evidence="1">
    <location>
        <begin position="7"/>
        <end position="31"/>
    </location>
</feature>
<evidence type="ECO:0000256" key="1">
    <source>
        <dbReference type="SAM" id="MobiDB-lite"/>
    </source>
</evidence>
<gene>
    <name evidence="2" type="primary">Herc2</name>
    <name evidence="2" type="ORF">AK812_SmicGene27452</name>
</gene>
<dbReference type="InterPro" id="IPR051553">
    <property type="entry name" value="Ran_GTPase-activating"/>
</dbReference>
<dbReference type="Gene3D" id="2.130.10.30">
    <property type="entry name" value="Regulator of chromosome condensation 1/beta-lactamase-inhibitor protein II"/>
    <property type="match status" value="4"/>
</dbReference>